<dbReference type="Proteomes" id="UP000281112">
    <property type="component" value="Unassembled WGS sequence"/>
</dbReference>
<dbReference type="AlphaFoldDB" id="A0A3N9TMH8"/>
<keyword evidence="17" id="KW-1185">Reference proteome</keyword>
<keyword evidence="6 14" id="KW-0812">Transmembrane</keyword>
<accession>A0A3N9TMH8</accession>
<organism evidence="16 17">
    <name type="scientific">Vibrio viridaestus</name>
    <dbReference type="NCBI Taxonomy" id="2487322"/>
    <lineage>
        <taxon>Bacteria</taxon>
        <taxon>Pseudomonadati</taxon>
        <taxon>Pseudomonadota</taxon>
        <taxon>Gammaproteobacteria</taxon>
        <taxon>Vibrionales</taxon>
        <taxon>Vibrionaceae</taxon>
        <taxon>Vibrio</taxon>
    </lineage>
</organism>
<comment type="caution">
    <text evidence="16">The sequence shown here is derived from an EMBL/GenBank/DDBJ whole genome shotgun (WGS) entry which is preliminary data.</text>
</comment>
<dbReference type="PROSITE" id="PS50850">
    <property type="entry name" value="MFS"/>
    <property type="match status" value="1"/>
</dbReference>
<feature type="transmembrane region" description="Helical" evidence="14">
    <location>
        <begin position="105"/>
        <end position="127"/>
    </location>
</feature>
<dbReference type="NCBIfam" id="TIGR00879">
    <property type="entry name" value="SP"/>
    <property type="match status" value="1"/>
</dbReference>
<feature type="transmembrane region" description="Helical" evidence="14">
    <location>
        <begin position="173"/>
        <end position="196"/>
    </location>
</feature>
<dbReference type="InterPro" id="IPR020846">
    <property type="entry name" value="MFS_dom"/>
</dbReference>
<dbReference type="InterPro" id="IPR050814">
    <property type="entry name" value="Myo-inositol_Transporter"/>
</dbReference>
<feature type="transmembrane region" description="Helical" evidence="14">
    <location>
        <begin position="258"/>
        <end position="285"/>
    </location>
</feature>
<dbReference type="InterPro" id="IPR003663">
    <property type="entry name" value="Sugar/inositol_transpt"/>
</dbReference>
<dbReference type="FunFam" id="1.20.1250.20:FF:000122">
    <property type="entry name" value="D-xylose transporter XylE"/>
    <property type="match status" value="1"/>
</dbReference>
<dbReference type="GO" id="GO:0022857">
    <property type="term" value="F:transmembrane transporter activity"/>
    <property type="evidence" value="ECO:0007669"/>
    <property type="project" value="InterPro"/>
</dbReference>
<evidence type="ECO:0000256" key="6">
    <source>
        <dbReference type="ARBA" id="ARBA00022692"/>
    </source>
</evidence>
<feature type="transmembrane region" description="Helical" evidence="14">
    <location>
        <begin position="49"/>
        <end position="68"/>
    </location>
</feature>
<evidence type="ECO:0000256" key="8">
    <source>
        <dbReference type="ARBA" id="ARBA00023136"/>
    </source>
</evidence>
<name>A0A3N9TMH8_9VIBR</name>
<evidence type="ECO:0000256" key="14">
    <source>
        <dbReference type="SAM" id="Phobius"/>
    </source>
</evidence>
<dbReference type="InterPro" id="IPR005829">
    <property type="entry name" value="Sugar_transporter_CS"/>
</dbReference>
<dbReference type="InterPro" id="IPR047984">
    <property type="entry name" value="XylE-like"/>
</dbReference>
<dbReference type="PANTHER" id="PTHR48020">
    <property type="entry name" value="PROTON MYO-INOSITOL COTRANSPORTER"/>
    <property type="match status" value="1"/>
</dbReference>
<dbReference type="InterPro" id="IPR005828">
    <property type="entry name" value="MFS_sugar_transport-like"/>
</dbReference>
<feature type="transmembrane region" description="Helical" evidence="14">
    <location>
        <begin position="363"/>
        <end position="387"/>
    </location>
</feature>
<dbReference type="PANTHER" id="PTHR48020:SF12">
    <property type="entry name" value="PROTON MYO-INOSITOL COTRANSPORTER"/>
    <property type="match status" value="1"/>
</dbReference>
<sequence>MLSSKSYNLRYILLICGVAALGGLLLGYDTAVISGAINPIQTFFQLDSFGVGWAVSNVAIGCILGALGSGSLATKVGRKYALIIAAVLFTISALGAALVDSFFWFIVYRMIGGVAVGIASAVSPMYMTEISPKDIRGRALSMQNFAIVGGQVVIFFVNFMIAKGATEAWMVDYGWRVMIGSEVIPCLAFCFFAIFIPESPRWLVMESRDKEAHKVLTKIGGNAYADKLLLQIKDAIAEDEKKHAETLSARDLMKQGRFWFFAFLACSVAFFQQASGVNVMMYFAPVVLERVTGSTETAMFLTIWVGVIQLLGTAVGSVLMDKVGRIPLLKIGSLGSVVGLMVTSYFIYQSSAVTGGSAMTSGYLTLFGMMLFMLFYSFSWSLGAWIVISELFPNRMRSFGMSLAVTALWLSNFLVGLGFPILNDNAWLNEHFHGAFPMWLFAGFMAISYYFLYRYLPETNGIQLEKMEKHVINYANRFKNKGKSETTVPAPMSKKSKASTTKWKDGGKTEVA</sequence>
<comment type="catalytic activity">
    <reaction evidence="9">
        <text>D-xylose(in) + H(+)(in) = D-xylose(out) + H(+)(out)</text>
        <dbReference type="Rhea" id="RHEA:28959"/>
        <dbReference type="ChEBI" id="CHEBI:15378"/>
        <dbReference type="ChEBI" id="CHEBI:53455"/>
    </reaction>
    <physiologicalReaction direction="right-to-left" evidence="9">
        <dbReference type="Rhea" id="RHEA:28961"/>
    </physiologicalReaction>
</comment>
<evidence type="ECO:0000256" key="11">
    <source>
        <dbReference type="ARBA" id="ARBA00076792"/>
    </source>
</evidence>
<evidence type="ECO:0000256" key="3">
    <source>
        <dbReference type="ARBA" id="ARBA00022448"/>
    </source>
</evidence>
<dbReference type="PRINTS" id="PR00171">
    <property type="entry name" value="SUGRTRNSPORT"/>
</dbReference>
<keyword evidence="7 14" id="KW-1133">Transmembrane helix</keyword>
<evidence type="ECO:0000256" key="4">
    <source>
        <dbReference type="ARBA" id="ARBA00022475"/>
    </source>
</evidence>
<evidence type="ECO:0000256" key="1">
    <source>
        <dbReference type="ARBA" id="ARBA00004651"/>
    </source>
</evidence>
<feature type="transmembrane region" description="Helical" evidence="14">
    <location>
        <begin position="80"/>
        <end position="99"/>
    </location>
</feature>
<gene>
    <name evidence="16" type="ORF">EES38_02050</name>
</gene>
<feature type="transmembrane region" description="Helical" evidence="14">
    <location>
        <begin position="139"/>
        <end position="161"/>
    </location>
</feature>
<feature type="domain" description="Major facilitator superfamily (MFS) profile" evidence="15">
    <location>
        <begin position="15"/>
        <end position="460"/>
    </location>
</feature>
<keyword evidence="3 12" id="KW-0813">Transport</keyword>
<dbReference type="CDD" id="cd17359">
    <property type="entry name" value="MFS_XylE_like"/>
    <property type="match status" value="1"/>
</dbReference>
<evidence type="ECO:0000256" key="7">
    <source>
        <dbReference type="ARBA" id="ARBA00022989"/>
    </source>
</evidence>
<dbReference type="PROSITE" id="PS00217">
    <property type="entry name" value="SUGAR_TRANSPORT_2"/>
    <property type="match status" value="1"/>
</dbReference>
<evidence type="ECO:0000256" key="5">
    <source>
        <dbReference type="ARBA" id="ARBA00022597"/>
    </source>
</evidence>
<keyword evidence="8 14" id="KW-0472">Membrane</keyword>
<dbReference type="SUPFAM" id="SSF103473">
    <property type="entry name" value="MFS general substrate transporter"/>
    <property type="match status" value="1"/>
</dbReference>
<dbReference type="EMBL" id="RJVQ01000001">
    <property type="protein sequence ID" value="RQW64845.1"/>
    <property type="molecule type" value="Genomic_DNA"/>
</dbReference>
<evidence type="ECO:0000256" key="13">
    <source>
        <dbReference type="SAM" id="MobiDB-lite"/>
    </source>
</evidence>
<dbReference type="InterPro" id="IPR036259">
    <property type="entry name" value="MFS_trans_sf"/>
</dbReference>
<keyword evidence="5" id="KW-0762">Sugar transport</keyword>
<keyword evidence="4" id="KW-1003">Cell membrane</keyword>
<dbReference type="RefSeq" id="WP_124935495.1">
    <property type="nucleotide sequence ID" value="NZ_RJVQ01000001.1"/>
</dbReference>
<evidence type="ECO:0000259" key="15">
    <source>
        <dbReference type="PROSITE" id="PS50850"/>
    </source>
</evidence>
<comment type="subcellular location">
    <subcellularLocation>
        <location evidence="1">Cell membrane</location>
        <topology evidence="1">Multi-pass membrane protein</topology>
    </subcellularLocation>
</comment>
<evidence type="ECO:0000313" key="16">
    <source>
        <dbReference type="EMBL" id="RQW64845.1"/>
    </source>
</evidence>
<evidence type="ECO:0000256" key="9">
    <source>
        <dbReference type="ARBA" id="ARBA00050593"/>
    </source>
</evidence>
<dbReference type="OrthoDB" id="5368493at2"/>
<reference evidence="16 17" key="1">
    <citation type="submission" date="2018-11" db="EMBL/GenBank/DDBJ databases">
        <title>Vibrio LJC006 sp. nov., isolated from seawater during the bloom of the enteromorpha.</title>
        <authorList>
            <person name="Liang J."/>
        </authorList>
    </citation>
    <scope>NUCLEOTIDE SEQUENCE [LARGE SCALE GENOMIC DNA]</scope>
    <source>
        <strain evidence="16 17">LJC006</strain>
    </source>
</reference>
<evidence type="ECO:0000256" key="12">
    <source>
        <dbReference type="RuleBase" id="RU003346"/>
    </source>
</evidence>
<protein>
    <recommendedName>
        <fullName evidence="10">D-xylose-proton symporter</fullName>
    </recommendedName>
    <alternativeName>
        <fullName evidence="11">D-xylose transporter</fullName>
    </alternativeName>
</protein>
<dbReference type="Gene3D" id="1.20.1250.20">
    <property type="entry name" value="MFS general substrate transporter like domains"/>
    <property type="match status" value="2"/>
</dbReference>
<feature type="transmembrane region" description="Helical" evidence="14">
    <location>
        <begin position="331"/>
        <end position="348"/>
    </location>
</feature>
<dbReference type="Pfam" id="PF00083">
    <property type="entry name" value="Sugar_tr"/>
    <property type="match status" value="1"/>
</dbReference>
<feature type="transmembrane region" description="Helical" evidence="14">
    <location>
        <begin position="12"/>
        <end position="37"/>
    </location>
</feature>
<evidence type="ECO:0000313" key="17">
    <source>
        <dbReference type="Proteomes" id="UP000281112"/>
    </source>
</evidence>
<feature type="compositionally biased region" description="Basic and acidic residues" evidence="13">
    <location>
        <begin position="502"/>
        <end position="512"/>
    </location>
</feature>
<feature type="transmembrane region" description="Helical" evidence="14">
    <location>
        <begin position="399"/>
        <end position="422"/>
    </location>
</feature>
<proteinExistence type="inferred from homology"/>
<evidence type="ECO:0000256" key="10">
    <source>
        <dbReference type="ARBA" id="ARBA00070440"/>
    </source>
</evidence>
<comment type="similarity">
    <text evidence="2 12">Belongs to the major facilitator superfamily. Sugar transporter (TC 2.A.1.1) family.</text>
</comment>
<feature type="region of interest" description="Disordered" evidence="13">
    <location>
        <begin position="482"/>
        <end position="512"/>
    </location>
</feature>
<feature type="transmembrane region" description="Helical" evidence="14">
    <location>
        <begin position="297"/>
        <end position="319"/>
    </location>
</feature>
<feature type="transmembrane region" description="Helical" evidence="14">
    <location>
        <begin position="434"/>
        <end position="453"/>
    </location>
</feature>
<evidence type="ECO:0000256" key="2">
    <source>
        <dbReference type="ARBA" id="ARBA00010992"/>
    </source>
</evidence>
<dbReference type="GO" id="GO:0005886">
    <property type="term" value="C:plasma membrane"/>
    <property type="evidence" value="ECO:0007669"/>
    <property type="project" value="UniProtKB-SubCell"/>
</dbReference>